<dbReference type="Proteomes" id="UP000008206">
    <property type="component" value="Chromosome"/>
</dbReference>
<gene>
    <name evidence="17" type="ordered locus">Cyan7822_0201</name>
</gene>
<evidence type="ECO:0000256" key="8">
    <source>
        <dbReference type="ARBA" id="ARBA00023244"/>
    </source>
</evidence>
<evidence type="ECO:0000256" key="9">
    <source>
        <dbReference type="ARBA" id="ARBA00025628"/>
    </source>
</evidence>
<comment type="subunit">
    <text evidence="3 15">Homooctamer.</text>
</comment>
<dbReference type="STRING" id="497965.Cyan7822_0201"/>
<feature type="binding site" evidence="12">
    <location>
        <position position="208"/>
    </location>
    <ligand>
        <name>5-aminolevulinate</name>
        <dbReference type="ChEBI" id="CHEBI:356416"/>
        <label>1</label>
    </ligand>
</feature>
<dbReference type="EMBL" id="CP002198">
    <property type="protein sequence ID" value="ADN12251.1"/>
    <property type="molecule type" value="Genomic_DNA"/>
</dbReference>
<dbReference type="PANTHER" id="PTHR11458">
    <property type="entry name" value="DELTA-AMINOLEVULINIC ACID DEHYDRATASE"/>
    <property type="match status" value="1"/>
</dbReference>
<dbReference type="PRINTS" id="PR00144">
    <property type="entry name" value="DALDHYDRTASE"/>
</dbReference>
<keyword evidence="14" id="KW-0460">Magnesium</keyword>
<evidence type="ECO:0000256" key="10">
    <source>
        <dbReference type="ARBA" id="ARBA00047651"/>
    </source>
</evidence>
<feature type="binding site" evidence="12">
    <location>
        <position position="277"/>
    </location>
    <ligand>
        <name>5-aminolevulinate</name>
        <dbReference type="ChEBI" id="CHEBI:356416"/>
        <label>2</label>
    </ligand>
</feature>
<evidence type="ECO:0000256" key="3">
    <source>
        <dbReference type="ARBA" id="ARBA00011823"/>
    </source>
</evidence>
<evidence type="ECO:0000256" key="5">
    <source>
        <dbReference type="ARBA" id="ARBA00020771"/>
    </source>
</evidence>
<keyword evidence="7 15" id="KW-0456">Lyase</keyword>
<evidence type="ECO:0000256" key="12">
    <source>
        <dbReference type="PIRSR" id="PIRSR001415-2"/>
    </source>
</evidence>
<dbReference type="GO" id="GO:0008270">
    <property type="term" value="F:zinc ion binding"/>
    <property type="evidence" value="ECO:0007669"/>
    <property type="project" value="TreeGrafter"/>
</dbReference>
<comment type="similarity">
    <text evidence="2 16">Belongs to the ALAD family.</text>
</comment>
<feature type="binding site" evidence="13">
    <location>
        <position position="129"/>
    </location>
    <ligand>
        <name>Zn(2+)</name>
        <dbReference type="ChEBI" id="CHEBI:29105"/>
        <note>catalytic</note>
    </ligand>
</feature>
<keyword evidence="13" id="KW-0862">Zinc</keyword>
<evidence type="ECO:0000256" key="1">
    <source>
        <dbReference type="ARBA" id="ARBA00004694"/>
    </source>
</evidence>
<dbReference type="GO" id="GO:0005829">
    <property type="term" value="C:cytosol"/>
    <property type="evidence" value="ECO:0007669"/>
    <property type="project" value="TreeGrafter"/>
</dbReference>
<reference evidence="18" key="1">
    <citation type="journal article" date="2011" name="MBio">
        <title>Novel metabolic attributes of the genus Cyanothece, comprising a group of unicellular nitrogen-fixing Cyanobacteria.</title>
        <authorList>
            <person name="Bandyopadhyay A."/>
            <person name="Elvitigala T."/>
            <person name="Welsh E."/>
            <person name="Stockel J."/>
            <person name="Liberton M."/>
            <person name="Min H."/>
            <person name="Sherman L.A."/>
            <person name="Pakrasi H.B."/>
        </authorList>
    </citation>
    <scope>NUCLEOTIDE SEQUENCE [LARGE SCALE GENOMIC DNA]</scope>
    <source>
        <strain evidence="18">PCC 7822</strain>
    </source>
</reference>
<feature type="binding site" evidence="14">
    <location>
        <position position="236"/>
    </location>
    <ligand>
        <name>Mg(2+)</name>
        <dbReference type="ChEBI" id="CHEBI:18420"/>
    </ligand>
</feature>
<dbReference type="PANTHER" id="PTHR11458:SF0">
    <property type="entry name" value="DELTA-AMINOLEVULINIC ACID DEHYDRATASE"/>
    <property type="match status" value="1"/>
</dbReference>
<dbReference type="PROSITE" id="PS00169">
    <property type="entry name" value="D_ALA_DEHYDRATASE"/>
    <property type="match status" value="1"/>
</dbReference>
<evidence type="ECO:0000256" key="14">
    <source>
        <dbReference type="PIRSR" id="PIRSR001415-5"/>
    </source>
</evidence>
<evidence type="ECO:0000256" key="11">
    <source>
        <dbReference type="PIRSR" id="PIRSR001415-1"/>
    </source>
</evidence>
<keyword evidence="6" id="KW-0350">Heme biosynthesis</keyword>
<feature type="binding site" evidence="13">
    <location>
        <position position="121"/>
    </location>
    <ligand>
        <name>Zn(2+)</name>
        <dbReference type="ChEBI" id="CHEBI:29105"/>
        <note>catalytic</note>
    </ligand>
</feature>
<accession>E0UJK7</accession>
<dbReference type="Pfam" id="PF00490">
    <property type="entry name" value="ALAD"/>
    <property type="match status" value="1"/>
</dbReference>
<evidence type="ECO:0000256" key="4">
    <source>
        <dbReference type="ARBA" id="ARBA00012053"/>
    </source>
</evidence>
<protein>
    <recommendedName>
        <fullName evidence="5 15">Delta-aminolevulinic acid dehydratase</fullName>
        <ecNumber evidence="4 15">4.2.1.24</ecNumber>
    </recommendedName>
</protein>
<dbReference type="RefSeq" id="WP_013320361.1">
    <property type="nucleotide sequence ID" value="NC_014501.1"/>
</dbReference>
<evidence type="ECO:0000313" key="18">
    <source>
        <dbReference type="Proteomes" id="UP000008206"/>
    </source>
</evidence>
<dbReference type="InterPro" id="IPR013785">
    <property type="entry name" value="Aldolase_TIM"/>
</dbReference>
<dbReference type="KEGG" id="cyj:Cyan7822_0201"/>
<comment type="function">
    <text evidence="9">Catalyzes an early step in the biosynthesis of tetrapyrroles. Binds two molecules of 5-aminolevulinate per subunit, each at a distinct site, and catalyzes their condensation to form porphobilinogen.</text>
</comment>
<dbReference type="OrthoDB" id="9805001at2"/>
<dbReference type="HOGENOM" id="CLU_035731_0_0_3"/>
<feature type="active site" description="Schiff-base intermediate with substrate" evidence="11">
    <location>
        <position position="198"/>
    </location>
</feature>
<dbReference type="EC" id="4.2.1.24" evidence="4 15"/>
<organism evidence="17 18">
    <name type="scientific">Gloeothece verrucosa (strain PCC 7822)</name>
    <name type="common">Cyanothece sp. (strain PCC 7822)</name>
    <dbReference type="NCBI Taxonomy" id="497965"/>
    <lineage>
        <taxon>Bacteria</taxon>
        <taxon>Bacillati</taxon>
        <taxon>Cyanobacteriota</taxon>
        <taxon>Cyanophyceae</taxon>
        <taxon>Oscillatoriophycideae</taxon>
        <taxon>Chroococcales</taxon>
        <taxon>Aphanothecaceae</taxon>
        <taxon>Gloeothece</taxon>
        <taxon>Gloeothece verrucosa</taxon>
    </lineage>
</organism>
<dbReference type="AlphaFoldDB" id="E0UJK7"/>
<keyword evidence="13" id="KW-0479">Metal-binding</keyword>
<feature type="active site" description="Schiff-base intermediate with substrate" evidence="11">
    <location>
        <position position="251"/>
    </location>
</feature>
<dbReference type="FunFam" id="3.20.20.70:FF:000019">
    <property type="entry name" value="Delta-aminolevulinic acid dehydratase"/>
    <property type="match status" value="1"/>
</dbReference>
<feature type="binding site" evidence="12">
    <location>
        <position position="220"/>
    </location>
    <ligand>
        <name>5-aminolevulinate</name>
        <dbReference type="ChEBI" id="CHEBI:356416"/>
        <label>1</label>
    </ligand>
</feature>
<evidence type="ECO:0000313" key="17">
    <source>
        <dbReference type="EMBL" id="ADN12251.1"/>
    </source>
</evidence>
<dbReference type="eggNOG" id="COG0113">
    <property type="taxonomic scope" value="Bacteria"/>
</dbReference>
<evidence type="ECO:0000256" key="13">
    <source>
        <dbReference type="PIRSR" id="PIRSR001415-3"/>
    </source>
</evidence>
<dbReference type="InterPro" id="IPR001731">
    <property type="entry name" value="ALAD"/>
</dbReference>
<dbReference type="PIRSF" id="PIRSF001415">
    <property type="entry name" value="Porphbilin_synth"/>
    <property type="match status" value="1"/>
</dbReference>
<dbReference type="Gene3D" id="3.20.20.70">
    <property type="entry name" value="Aldolase class I"/>
    <property type="match status" value="1"/>
</dbReference>
<dbReference type="GO" id="GO:0004655">
    <property type="term" value="F:porphobilinogen synthase activity"/>
    <property type="evidence" value="ECO:0007669"/>
    <property type="project" value="UniProtKB-EC"/>
</dbReference>
<evidence type="ECO:0000256" key="7">
    <source>
        <dbReference type="ARBA" id="ARBA00023239"/>
    </source>
</evidence>
<dbReference type="GO" id="GO:0006782">
    <property type="term" value="P:protoporphyrinogen IX biosynthetic process"/>
    <property type="evidence" value="ECO:0007669"/>
    <property type="project" value="UniProtKB-UniPathway"/>
</dbReference>
<dbReference type="CDD" id="cd00384">
    <property type="entry name" value="ALAD_PBGS"/>
    <property type="match status" value="1"/>
</dbReference>
<dbReference type="UniPathway" id="UPA00251">
    <property type="reaction ID" value="UER00318"/>
</dbReference>
<evidence type="ECO:0000256" key="6">
    <source>
        <dbReference type="ARBA" id="ARBA00023133"/>
    </source>
</evidence>
<dbReference type="SUPFAM" id="SSF51569">
    <property type="entry name" value="Aldolase"/>
    <property type="match status" value="1"/>
</dbReference>
<evidence type="ECO:0000256" key="2">
    <source>
        <dbReference type="ARBA" id="ARBA00008055"/>
    </source>
</evidence>
<name>E0UJK7_GLOV7</name>
<keyword evidence="8 15" id="KW-0627">Porphyrin biosynthesis</keyword>
<feature type="binding site" evidence="13">
    <location>
        <position position="119"/>
    </location>
    <ligand>
        <name>Zn(2+)</name>
        <dbReference type="ChEBI" id="CHEBI:29105"/>
        <note>catalytic</note>
    </ligand>
</feature>
<dbReference type="NCBIfam" id="NF006762">
    <property type="entry name" value="PRK09283.1"/>
    <property type="match status" value="1"/>
</dbReference>
<comment type="catalytic activity">
    <reaction evidence="10 15">
        <text>2 5-aminolevulinate = porphobilinogen + 2 H2O + H(+)</text>
        <dbReference type="Rhea" id="RHEA:24064"/>
        <dbReference type="ChEBI" id="CHEBI:15377"/>
        <dbReference type="ChEBI" id="CHEBI:15378"/>
        <dbReference type="ChEBI" id="CHEBI:58126"/>
        <dbReference type="ChEBI" id="CHEBI:356416"/>
        <dbReference type="EC" id="4.2.1.24"/>
    </reaction>
</comment>
<proteinExistence type="inferred from homology"/>
<sequence>MFPITRPRRLRQTSQLRRMVRETVLTTNDLIYPLFAVPGEGVATEVKSMPGVFQLSVDKIVEDAKEVYDLGIPSIILFGIPDTKDTDATGAWHDCGIVQKAATAVKEAVPDLIVIADTCLCEYTSHGHCGYLEVGDLTGRVLNDPTLELLKKTAVSQAKAGADIIAPSGMMDGFVSAIRQGLDEAGFEDTPILSYAAKYASAYYGPFRDAAESSPQFGDRRTYQMDPGNAREALKEVQLDVEEGADMLMVKPALSYMDIIWRVKEITDLPVAAYNVSGEYAMIKAAALNGWIDEKRVTLETLTSFKRAGADLILTYHAKDAARWLQEQD</sequence>
<comment type="pathway">
    <text evidence="1">Porphyrin-containing compound metabolism; protoporphyrin-IX biosynthesis; coproporphyrinogen-III from 5-aminolevulinate: step 1/4.</text>
</comment>
<dbReference type="SMART" id="SM01004">
    <property type="entry name" value="ALAD"/>
    <property type="match status" value="1"/>
</dbReference>
<feature type="binding site" evidence="12">
    <location>
        <position position="316"/>
    </location>
    <ligand>
        <name>5-aminolevulinate</name>
        <dbReference type="ChEBI" id="CHEBI:356416"/>
        <label>2</label>
    </ligand>
</feature>
<dbReference type="InterPro" id="IPR030656">
    <property type="entry name" value="ALAD_AS"/>
</dbReference>
<evidence type="ECO:0000256" key="16">
    <source>
        <dbReference type="RuleBase" id="RU004161"/>
    </source>
</evidence>
<keyword evidence="18" id="KW-1185">Reference proteome</keyword>
<evidence type="ECO:0000256" key="15">
    <source>
        <dbReference type="RuleBase" id="RU000515"/>
    </source>
</evidence>